<dbReference type="RefSeq" id="WP_359985999.1">
    <property type="nucleotide sequence ID" value="NZ_JBEZLS010000022.1"/>
</dbReference>
<sequence>MSVAHHPDVEPEWFKSSYSGGNATECLECARVTYGVLIRDSKDADGSFVAVGAGAWGRFVGGLRREQPTAPA</sequence>
<evidence type="ECO:0000259" key="1">
    <source>
        <dbReference type="Pfam" id="PF04149"/>
    </source>
</evidence>
<gene>
    <name evidence="2" type="ORF">AB0D65_27075</name>
</gene>
<organism evidence="2 3">
    <name type="scientific">Streptomyces griseoloalbus</name>
    <dbReference type="NCBI Taxonomy" id="67303"/>
    <lineage>
        <taxon>Bacteria</taxon>
        <taxon>Bacillati</taxon>
        <taxon>Actinomycetota</taxon>
        <taxon>Actinomycetes</taxon>
        <taxon>Kitasatosporales</taxon>
        <taxon>Streptomycetaceae</taxon>
        <taxon>Streptomyces</taxon>
    </lineage>
</organism>
<dbReference type="Proteomes" id="UP001551582">
    <property type="component" value="Unassembled WGS sequence"/>
</dbReference>
<feature type="domain" description="DUF397" evidence="1">
    <location>
        <begin position="12"/>
        <end position="64"/>
    </location>
</feature>
<name>A0ABV3EC79_9ACTN</name>
<dbReference type="EMBL" id="JBEZLS010000022">
    <property type="protein sequence ID" value="MEU9354542.1"/>
    <property type="molecule type" value="Genomic_DNA"/>
</dbReference>
<proteinExistence type="predicted"/>
<keyword evidence="3" id="KW-1185">Reference proteome</keyword>
<accession>A0ABV3EC79</accession>
<evidence type="ECO:0000313" key="2">
    <source>
        <dbReference type="EMBL" id="MEU9354542.1"/>
    </source>
</evidence>
<protein>
    <submittedName>
        <fullName evidence="2">DUF397 domain-containing protein</fullName>
    </submittedName>
</protein>
<dbReference type="InterPro" id="IPR007278">
    <property type="entry name" value="DUF397"/>
</dbReference>
<reference evidence="2 3" key="1">
    <citation type="submission" date="2024-06" db="EMBL/GenBank/DDBJ databases">
        <title>The Natural Products Discovery Center: Release of the First 8490 Sequenced Strains for Exploring Actinobacteria Biosynthetic Diversity.</title>
        <authorList>
            <person name="Kalkreuter E."/>
            <person name="Kautsar S.A."/>
            <person name="Yang D."/>
            <person name="Bader C.D."/>
            <person name="Teijaro C.N."/>
            <person name="Fluegel L."/>
            <person name="Davis C.M."/>
            <person name="Simpson J.R."/>
            <person name="Lauterbach L."/>
            <person name="Steele A.D."/>
            <person name="Gui C."/>
            <person name="Meng S."/>
            <person name="Li G."/>
            <person name="Viehrig K."/>
            <person name="Ye F."/>
            <person name="Su P."/>
            <person name="Kiefer A.F."/>
            <person name="Nichols A."/>
            <person name="Cepeda A.J."/>
            <person name="Yan W."/>
            <person name="Fan B."/>
            <person name="Jiang Y."/>
            <person name="Adhikari A."/>
            <person name="Zheng C.-J."/>
            <person name="Schuster L."/>
            <person name="Cowan T.M."/>
            <person name="Smanski M.J."/>
            <person name="Chevrette M.G."/>
            <person name="De Carvalho L.P.S."/>
            <person name="Shen B."/>
        </authorList>
    </citation>
    <scope>NUCLEOTIDE SEQUENCE [LARGE SCALE GENOMIC DNA]</scope>
    <source>
        <strain evidence="2 3">NPDC048274</strain>
    </source>
</reference>
<evidence type="ECO:0000313" key="3">
    <source>
        <dbReference type="Proteomes" id="UP001551582"/>
    </source>
</evidence>
<comment type="caution">
    <text evidence="2">The sequence shown here is derived from an EMBL/GenBank/DDBJ whole genome shotgun (WGS) entry which is preliminary data.</text>
</comment>
<dbReference type="Pfam" id="PF04149">
    <property type="entry name" value="DUF397"/>
    <property type="match status" value="1"/>
</dbReference>